<name>A0A6A4WI22_AMPAM</name>
<sequence>MYRKGYIGKNQLKYLIPDRPRPGQVQGNPKVHKEGNPLRLIVDGRNHATERLAEMAEQELQQHVEGLDSYVRDTGDFLQKLKQLPQPSRLSCLGLCFWSLVTAQIVRSEPQTLEQLKELVEDFARNMDEEQLRKNGASHTPSG</sequence>
<evidence type="ECO:0000313" key="2">
    <source>
        <dbReference type="Proteomes" id="UP000440578"/>
    </source>
</evidence>
<gene>
    <name evidence="1" type="ORF">FJT64_025506</name>
</gene>
<comment type="caution">
    <text evidence="1">The sequence shown here is derived from an EMBL/GenBank/DDBJ whole genome shotgun (WGS) entry which is preliminary data.</text>
</comment>
<evidence type="ECO:0000313" key="1">
    <source>
        <dbReference type="EMBL" id="KAF0302402.1"/>
    </source>
</evidence>
<dbReference type="AlphaFoldDB" id="A0A6A4WI22"/>
<reference evidence="1 2" key="1">
    <citation type="submission" date="2019-07" db="EMBL/GenBank/DDBJ databases">
        <title>Draft genome assembly of a fouling barnacle, Amphibalanus amphitrite (Darwin, 1854): The first reference genome for Thecostraca.</title>
        <authorList>
            <person name="Kim W."/>
        </authorList>
    </citation>
    <scope>NUCLEOTIDE SEQUENCE [LARGE SCALE GENOMIC DNA]</scope>
    <source>
        <strain evidence="1">SNU_AA5</strain>
        <tissue evidence="1">Soma without cirri and trophi</tissue>
    </source>
</reference>
<accession>A0A6A4WI22</accession>
<dbReference type="EMBL" id="VIIS01001066">
    <property type="protein sequence ID" value="KAF0302402.1"/>
    <property type="molecule type" value="Genomic_DNA"/>
</dbReference>
<protein>
    <submittedName>
        <fullName evidence="1">Uncharacterized protein</fullName>
    </submittedName>
</protein>
<keyword evidence="2" id="KW-1185">Reference proteome</keyword>
<dbReference type="Proteomes" id="UP000440578">
    <property type="component" value="Unassembled WGS sequence"/>
</dbReference>
<organism evidence="1 2">
    <name type="scientific">Amphibalanus amphitrite</name>
    <name type="common">Striped barnacle</name>
    <name type="synonym">Balanus amphitrite</name>
    <dbReference type="NCBI Taxonomy" id="1232801"/>
    <lineage>
        <taxon>Eukaryota</taxon>
        <taxon>Metazoa</taxon>
        <taxon>Ecdysozoa</taxon>
        <taxon>Arthropoda</taxon>
        <taxon>Crustacea</taxon>
        <taxon>Multicrustacea</taxon>
        <taxon>Cirripedia</taxon>
        <taxon>Thoracica</taxon>
        <taxon>Thoracicalcarea</taxon>
        <taxon>Balanomorpha</taxon>
        <taxon>Balanoidea</taxon>
        <taxon>Balanidae</taxon>
        <taxon>Amphibalaninae</taxon>
        <taxon>Amphibalanus</taxon>
    </lineage>
</organism>
<proteinExistence type="predicted"/>